<accession>A0A850RDK2</accession>
<evidence type="ECO:0008006" key="3">
    <source>
        <dbReference type="Google" id="ProtNLM"/>
    </source>
</evidence>
<organism evidence="1 2">
    <name type="scientific">Allochromatium humboldtianum</name>
    <dbReference type="NCBI Taxonomy" id="504901"/>
    <lineage>
        <taxon>Bacteria</taxon>
        <taxon>Pseudomonadati</taxon>
        <taxon>Pseudomonadota</taxon>
        <taxon>Gammaproteobacteria</taxon>
        <taxon>Chromatiales</taxon>
        <taxon>Chromatiaceae</taxon>
        <taxon>Allochromatium</taxon>
    </lineage>
</organism>
<dbReference type="EMBL" id="JABZEO010000009">
    <property type="protein sequence ID" value="NVZ10316.1"/>
    <property type="molecule type" value="Genomic_DNA"/>
</dbReference>
<evidence type="ECO:0000313" key="1">
    <source>
        <dbReference type="EMBL" id="NVZ10316.1"/>
    </source>
</evidence>
<protein>
    <recommendedName>
        <fullName evidence="3">Heavy metal translocating P-type ATPase</fullName>
    </recommendedName>
</protein>
<dbReference type="AlphaFoldDB" id="A0A850RDK2"/>
<gene>
    <name evidence="1" type="ORF">HW932_13700</name>
</gene>
<reference evidence="1 2" key="1">
    <citation type="submission" date="2020-06" db="EMBL/GenBank/DDBJ databases">
        <title>Whole-genome sequence of Allochromatium humboldtianum DSM 21881, type strain.</title>
        <authorList>
            <person name="Kyndt J.A."/>
            <person name="Meyer T.E."/>
        </authorList>
    </citation>
    <scope>NUCLEOTIDE SEQUENCE [LARGE SCALE GENOMIC DNA]</scope>
    <source>
        <strain evidence="1 2">DSM 21881</strain>
    </source>
</reference>
<evidence type="ECO:0000313" key="2">
    <source>
        <dbReference type="Proteomes" id="UP000592294"/>
    </source>
</evidence>
<dbReference type="Proteomes" id="UP000592294">
    <property type="component" value="Unassembled WGS sequence"/>
</dbReference>
<dbReference type="RefSeq" id="WP_176977058.1">
    <property type="nucleotide sequence ID" value="NZ_JABZEO010000009.1"/>
</dbReference>
<sequence>MPSPVKTMELQSKQLEIRHQIPGRIRLHVPALRDDPQLSERLTRALTQIEGVRGVRWNPACSSLVVWHRRAGPLTQAELDQVLYPVLHRAAARRPARIESSRAAPEALKIRTALAKRLPSPTRAQSLVETTANWRSRLVRPTSWRLPLPMRLSAARKVATTPATKPVCRLCQLKLTLARWIFADVWRCWTNELTTQRTQAR</sequence>
<keyword evidence="2" id="KW-1185">Reference proteome</keyword>
<comment type="caution">
    <text evidence="1">The sequence shown here is derived from an EMBL/GenBank/DDBJ whole genome shotgun (WGS) entry which is preliminary data.</text>
</comment>
<name>A0A850RDK2_9GAMM</name>
<dbReference type="Pfam" id="PF19991">
    <property type="entry name" value="HMA_2"/>
    <property type="match status" value="1"/>
</dbReference>
<proteinExistence type="predicted"/>